<sequence length="343" mass="39591">MPIPVQNIYYLLSYAWDLPLEKEENAVTAAPGDKVLNLLAALLYRNTLRLLRQGLAQGYAQKTEVLSGIKGKIAVTATLQKDLFREGKAICTYERLSLDILPNQLIKATLAQLFKTPTFAPELQHSLQSVYRHFEEVSLIQPKDADFTKLPTTYGLNKYYGRVLPLCQFIQQNLLPEKGGSNFYLADFMEDEQQMGRLFEYFVRNFYRQEQQIFQVKSEKITWQTDTDEANNLDYLPQMKTDISLLSEARRIIIDTKFYQQALVQRYDKQKLISGHLYQLFAYLKNHPESNSDLPVEGMLLYPVVEQELSLNYQLHGHKISINTINLAQPWPQIKEGLLGLIS</sequence>
<dbReference type="RefSeq" id="WP_146898842.1">
    <property type="nucleotide sequence ID" value="NZ_BJYS01000021.1"/>
</dbReference>
<gene>
    <name evidence="1" type="ORF">AAE02nite_29300</name>
</gene>
<evidence type="ECO:0000313" key="1">
    <source>
        <dbReference type="EMBL" id="GEO05266.1"/>
    </source>
</evidence>
<accession>A0A512AZY2</accession>
<dbReference type="PIRSF" id="PIRSF003109">
    <property type="entry name" value="McrC"/>
    <property type="match status" value="1"/>
</dbReference>
<protein>
    <submittedName>
        <fullName evidence="1">5-methylcytosine-specific restriction system specificity protein McrC</fullName>
    </submittedName>
</protein>
<reference evidence="1 2" key="1">
    <citation type="submission" date="2019-07" db="EMBL/GenBank/DDBJ databases">
        <title>Whole genome shotgun sequence of Adhaeribacter aerolatus NBRC 106133.</title>
        <authorList>
            <person name="Hosoyama A."/>
            <person name="Uohara A."/>
            <person name="Ohji S."/>
            <person name="Ichikawa N."/>
        </authorList>
    </citation>
    <scope>NUCLEOTIDE SEQUENCE [LARGE SCALE GENOMIC DNA]</scope>
    <source>
        <strain evidence="1 2">NBRC 106133</strain>
    </source>
</reference>
<dbReference type="PANTHER" id="PTHR38733:SF1">
    <property type="entry name" value="TYPE IV METHYL-DIRECTED RESTRICTION ENZYME ECOKMCRBC"/>
    <property type="match status" value="1"/>
</dbReference>
<name>A0A512AZY2_9BACT</name>
<dbReference type="OrthoDB" id="9786961at2"/>
<comment type="caution">
    <text evidence="1">The sequence shown here is derived from an EMBL/GenBank/DDBJ whole genome shotgun (WGS) entry which is preliminary data.</text>
</comment>
<dbReference type="InterPro" id="IPR014407">
    <property type="entry name" value="McrC_bac"/>
</dbReference>
<evidence type="ECO:0000313" key="2">
    <source>
        <dbReference type="Proteomes" id="UP000321532"/>
    </source>
</evidence>
<organism evidence="1 2">
    <name type="scientific">Adhaeribacter aerolatus</name>
    <dbReference type="NCBI Taxonomy" id="670289"/>
    <lineage>
        <taxon>Bacteria</taxon>
        <taxon>Pseudomonadati</taxon>
        <taxon>Bacteroidota</taxon>
        <taxon>Cytophagia</taxon>
        <taxon>Cytophagales</taxon>
        <taxon>Hymenobacteraceae</taxon>
        <taxon>Adhaeribacter</taxon>
    </lineage>
</organism>
<keyword evidence="2" id="KW-1185">Reference proteome</keyword>
<dbReference type="Pfam" id="PF10117">
    <property type="entry name" value="McrBC"/>
    <property type="match status" value="1"/>
</dbReference>
<dbReference type="InterPro" id="IPR019292">
    <property type="entry name" value="McrC"/>
</dbReference>
<dbReference type="Proteomes" id="UP000321532">
    <property type="component" value="Unassembled WGS sequence"/>
</dbReference>
<proteinExistence type="predicted"/>
<dbReference type="PANTHER" id="PTHR38733">
    <property type="entry name" value="PROTEIN MCRC"/>
    <property type="match status" value="1"/>
</dbReference>
<dbReference type="EMBL" id="BJYS01000021">
    <property type="protein sequence ID" value="GEO05266.1"/>
    <property type="molecule type" value="Genomic_DNA"/>
</dbReference>
<dbReference type="AlphaFoldDB" id="A0A512AZY2"/>
<dbReference type="GO" id="GO:0009307">
    <property type="term" value="P:DNA restriction-modification system"/>
    <property type="evidence" value="ECO:0007669"/>
    <property type="project" value="InterPro"/>
</dbReference>